<dbReference type="SUPFAM" id="SSF54975">
    <property type="entry name" value="Acylphosphatase/BLUF domain-like"/>
    <property type="match status" value="1"/>
</dbReference>
<keyword evidence="5" id="KW-0378">Hydrolase</keyword>
<dbReference type="InterPro" id="IPR017968">
    <property type="entry name" value="Acylphosphatase_CS"/>
</dbReference>
<feature type="domain" description="Acylphosphatase-like" evidence="7">
    <location>
        <begin position="5"/>
        <end position="91"/>
    </location>
</feature>
<comment type="catalytic activity">
    <reaction evidence="4 5">
        <text>an acyl phosphate + H2O = a carboxylate + phosphate + H(+)</text>
        <dbReference type="Rhea" id="RHEA:14965"/>
        <dbReference type="ChEBI" id="CHEBI:15377"/>
        <dbReference type="ChEBI" id="CHEBI:15378"/>
        <dbReference type="ChEBI" id="CHEBI:29067"/>
        <dbReference type="ChEBI" id="CHEBI:43474"/>
        <dbReference type="ChEBI" id="CHEBI:59918"/>
        <dbReference type="EC" id="3.6.1.7"/>
    </reaction>
</comment>
<dbReference type="AlphaFoldDB" id="A0A455U8M0"/>
<evidence type="ECO:0000313" key="9">
    <source>
        <dbReference type="Proteomes" id="UP000320231"/>
    </source>
</evidence>
<dbReference type="PANTHER" id="PTHR47268:SF4">
    <property type="entry name" value="ACYLPHOSPHATASE"/>
    <property type="match status" value="1"/>
</dbReference>
<dbReference type="InterPro" id="IPR001792">
    <property type="entry name" value="Acylphosphatase-like_dom"/>
</dbReference>
<dbReference type="Gene3D" id="3.30.70.100">
    <property type="match status" value="1"/>
</dbReference>
<name>A0A455U8M0_9GAMM</name>
<dbReference type="GO" id="GO:0003998">
    <property type="term" value="F:acylphosphatase activity"/>
    <property type="evidence" value="ECO:0007669"/>
    <property type="project" value="UniProtKB-EC"/>
</dbReference>
<evidence type="ECO:0000256" key="1">
    <source>
        <dbReference type="ARBA" id="ARBA00005614"/>
    </source>
</evidence>
<evidence type="ECO:0000256" key="3">
    <source>
        <dbReference type="ARBA" id="ARBA00015991"/>
    </source>
</evidence>
<protein>
    <recommendedName>
        <fullName evidence="3 5">acylphosphatase</fullName>
        <ecNumber evidence="2 5">3.6.1.7</ecNumber>
    </recommendedName>
</protein>
<dbReference type="PANTHER" id="PTHR47268">
    <property type="entry name" value="ACYLPHOSPHATASE"/>
    <property type="match status" value="1"/>
</dbReference>
<dbReference type="PROSITE" id="PS00151">
    <property type="entry name" value="ACYLPHOSPHATASE_2"/>
    <property type="match status" value="1"/>
</dbReference>
<dbReference type="EC" id="3.6.1.7" evidence="2 5"/>
<dbReference type="PROSITE" id="PS51160">
    <property type="entry name" value="ACYLPHOSPHATASE_3"/>
    <property type="match status" value="1"/>
</dbReference>
<evidence type="ECO:0000256" key="6">
    <source>
        <dbReference type="RuleBase" id="RU004168"/>
    </source>
</evidence>
<organism evidence="8 9">
    <name type="scientific">Vreelandella sulfidaeris</name>
    <dbReference type="NCBI Taxonomy" id="115553"/>
    <lineage>
        <taxon>Bacteria</taxon>
        <taxon>Pseudomonadati</taxon>
        <taxon>Pseudomonadota</taxon>
        <taxon>Gammaproteobacteria</taxon>
        <taxon>Oceanospirillales</taxon>
        <taxon>Halomonadaceae</taxon>
        <taxon>Vreelandella</taxon>
    </lineage>
</organism>
<accession>A0A455U8M0</accession>
<dbReference type="EMBL" id="AP019514">
    <property type="protein sequence ID" value="BBI61887.1"/>
    <property type="molecule type" value="Genomic_DNA"/>
</dbReference>
<dbReference type="InterPro" id="IPR036046">
    <property type="entry name" value="Acylphosphatase-like_dom_sf"/>
</dbReference>
<evidence type="ECO:0000256" key="4">
    <source>
        <dbReference type="ARBA" id="ARBA00047645"/>
    </source>
</evidence>
<dbReference type="Pfam" id="PF00708">
    <property type="entry name" value="Acylphosphatase"/>
    <property type="match status" value="1"/>
</dbReference>
<sequence length="102" mass="11209">MTDCCVRALVTGKVQGVCYRRATHEKALQQGVTGYAKNLPDGRVEVLMCGHPEAVKRLSEWLWQGSEGAQVTHVELDVLDNCRPPAISLLTRAWSSPSGSMR</sequence>
<comment type="similarity">
    <text evidence="1 6">Belongs to the acylphosphatase family.</text>
</comment>
<dbReference type="Proteomes" id="UP000320231">
    <property type="component" value="Chromosome"/>
</dbReference>
<gene>
    <name evidence="8" type="ORF">HSBAA_31930</name>
</gene>
<feature type="active site" evidence="5">
    <location>
        <position position="38"/>
    </location>
</feature>
<feature type="active site" evidence="5">
    <location>
        <position position="20"/>
    </location>
</feature>
<evidence type="ECO:0000256" key="5">
    <source>
        <dbReference type="PROSITE-ProRule" id="PRU00520"/>
    </source>
</evidence>
<evidence type="ECO:0000313" key="8">
    <source>
        <dbReference type="EMBL" id="BBI61887.1"/>
    </source>
</evidence>
<evidence type="ECO:0000256" key="2">
    <source>
        <dbReference type="ARBA" id="ARBA00012150"/>
    </source>
</evidence>
<dbReference type="InterPro" id="IPR020456">
    <property type="entry name" value="Acylphosphatase"/>
</dbReference>
<proteinExistence type="inferred from homology"/>
<reference evidence="8 9" key="1">
    <citation type="journal article" date="2019" name="Microbiol. Resour. Announc.">
        <title>Complete Genome Sequence of Halomonas sulfidaeris Strain Esulfide1 Isolated from a Metal Sulfide Rock at a Depth of 2,200 Meters, Obtained Using Nanopore Sequencing.</title>
        <authorList>
            <person name="Saito M."/>
            <person name="Nishigata A."/>
            <person name="Galipon J."/>
            <person name="Arakawa K."/>
        </authorList>
    </citation>
    <scope>NUCLEOTIDE SEQUENCE [LARGE SCALE GENOMIC DNA]</scope>
    <source>
        <strain evidence="8 9">ATCC BAA-803</strain>
    </source>
</reference>
<dbReference type="KEGG" id="hsr:HSBAA_31930"/>
<evidence type="ECO:0000259" key="7">
    <source>
        <dbReference type="PROSITE" id="PS51160"/>
    </source>
</evidence>